<keyword evidence="3 6" id="KW-1140">T=1 icosahedral capsid protein</keyword>
<evidence type="ECO:0000256" key="3">
    <source>
        <dbReference type="ARBA" id="ARBA00022431"/>
    </source>
</evidence>
<dbReference type="Pfam" id="PF02956">
    <property type="entry name" value="TT_ORF1"/>
    <property type="match status" value="1"/>
</dbReference>
<evidence type="ECO:0000313" key="7">
    <source>
        <dbReference type="EMBL" id="BAF76113.1"/>
    </source>
</evidence>
<keyword evidence="8" id="KW-1185">Reference proteome</keyword>
<evidence type="ECO:0000256" key="1">
    <source>
        <dbReference type="ARBA" id="ARBA00004328"/>
    </source>
</evidence>
<dbReference type="RefSeq" id="YP_009505782.1">
    <property type="nucleotide sequence ID" value="NC_038358.1"/>
</dbReference>
<keyword evidence="5 6" id="KW-0946">Virion</keyword>
<evidence type="ECO:0000256" key="2">
    <source>
        <dbReference type="ARBA" id="ARBA00006131"/>
    </source>
</evidence>
<dbReference type="GeneID" id="37616703"/>
<dbReference type="GO" id="GO:0039615">
    <property type="term" value="C:T=1 icosahedral viral capsid"/>
    <property type="evidence" value="ECO:0007669"/>
    <property type="project" value="UniProtKB-UniRule"/>
</dbReference>
<dbReference type="KEGG" id="vg:37616703"/>
<organism evidence="7 8">
    <name type="scientific">Torque teno midi virus 11</name>
    <dbReference type="NCBI Taxonomy" id="2065052"/>
    <lineage>
        <taxon>Viruses</taxon>
        <taxon>Monodnaviria</taxon>
        <taxon>Shotokuvirae</taxon>
        <taxon>Commensaviricota</taxon>
        <taxon>Cardeaviricetes</taxon>
        <taxon>Sanitavirales</taxon>
        <taxon>Anelloviridae</taxon>
        <taxon>Gammatorquevirus</taxon>
        <taxon>Gammatorquevirus homidi11</taxon>
    </lineage>
</organism>
<comment type="function">
    <text evidence="6">Self-assembles to form an icosahedral capsid.</text>
</comment>
<dbReference type="EMBL" id="AB303561">
    <property type="protein sequence ID" value="BAF76113.1"/>
    <property type="molecule type" value="Genomic_DNA"/>
</dbReference>
<dbReference type="InterPro" id="IPR004219">
    <property type="entry name" value="TTvirus_Unk"/>
</dbReference>
<name>A7VLZ2_9VIRU</name>
<evidence type="ECO:0000256" key="6">
    <source>
        <dbReference type="RuleBase" id="RU361230"/>
    </source>
</evidence>
<sequence length="664" mass="78471">MPFWWARRKRWWRGRRRPFYRRRYHYKKRRPRRRLYKRKHRRTYRRRRKSFRKVRRKRRTLPLKQWQPETIRKCKVKGIGIHTLGVEGTQYRCYTANKYEYTIAKQPSGGGFGVERYTLEYLYKEHKAGNNVWTTSNVNLDLVRYTGCRFIFWRHPHIDFVGVYSRNYPMQLQKYTYPDTHPQQIMLAKHKFFIPSLLTKPHGKRYVKIKIKPPTQMSNKWFFQEGFSDTGLVQIHTAACDLRYAHLGCCNTNQLASFLTLNTDFYQYAAWGNPKNPYIPTEQDKWYRPYRIVEPVTEVEDVKGNKKTITTVFTPYTETITYNKGWFQPALLQAKQITKPSQANPPLKGARYNPTLDTGENTAVWLTNVVNQSYYPPKTDLDLFVQGLPLWQLLLGFPDWVRQKKKDPTFLQSYYLCFHCDAIEPKPGLHQVFIPVDYSFVQGKGPYDSLLSKWDNDHWYPTLKHQLQTINSVVETGPFVPKLDTLKNSTWELYSTYTFYFKFGGASLPEAETKDPATQGTHEVPDKQSKAIQIINPKKNTAAAALHCWDFRRGHITSRAFKRMCENAETDSDFQADVSPKKTKTSLQENTLPCISKEAEEVQDCLQSLYEENTFQEIPDQQNIQQLLHQQQQQQQHTKLQLLQLINNLKKKQKLIQLQTGILD</sequence>
<comment type="similarity">
    <text evidence="2 6">Belongs to the anelloviridae capsid protein family.</text>
</comment>
<dbReference type="Proteomes" id="UP000139264">
    <property type="component" value="Segment"/>
</dbReference>
<evidence type="ECO:0000256" key="5">
    <source>
        <dbReference type="ARBA" id="ARBA00022844"/>
    </source>
</evidence>
<evidence type="ECO:0000256" key="4">
    <source>
        <dbReference type="ARBA" id="ARBA00022561"/>
    </source>
</evidence>
<protein>
    <recommendedName>
        <fullName evidence="6">Capsid protein</fullName>
    </recommendedName>
</protein>
<evidence type="ECO:0000313" key="8">
    <source>
        <dbReference type="Proteomes" id="UP000139264"/>
    </source>
</evidence>
<accession>A7VLZ2</accession>
<reference evidence="7 8" key="1">
    <citation type="journal article" date="2007" name="Arch. Virol.">
        <title>Analysis of the entire genomes of fifteen torque teno midi virus variants classifiable into a third group of genus Anellovirus.</title>
        <authorList>
            <person name="Ninomiya M."/>
            <person name="Takahashi M."/>
            <person name="Shimosegawa T."/>
            <person name="Okamoto H."/>
        </authorList>
    </citation>
    <scope>NUCLEOTIDE SEQUENCE [LARGE SCALE GENOMIC DNA]</scope>
    <source>
        <strain evidence="7">MDJN47</strain>
    </source>
</reference>
<proteinExistence type="inferred from homology"/>
<keyword evidence="4 6" id="KW-0167">Capsid protein</keyword>
<comment type="subcellular location">
    <subcellularLocation>
        <location evidence="1 6">Virion</location>
    </subcellularLocation>
</comment>